<evidence type="ECO:0000313" key="2">
    <source>
        <dbReference type="Proteomes" id="UP000789759"/>
    </source>
</evidence>
<dbReference type="AlphaFoldDB" id="A0A9N9HYV6"/>
<organism evidence="1 2">
    <name type="scientific">Cetraspora pellucida</name>
    <dbReference type="NCBI Taxonomy" id="1433469"/>
    <lineage>
        <taxon>Eukaryota</taxon>
        <taxon>Fungi</taxon>
        <taxon>Fungi incertae sedis</taxon>
        <taxon>Mucoromycota</taxon>
        <taxon>Glomeromycotina</taxon>
        <taxon>Glomeromycetes</taxon>
        <taxon>Diversisporales</taxon>
        <taxon>Gigasporaceae</taxon>
        <taxon>Cetraspora</taxon>
    </lineage>
</organism>
<keyword evidence="2" id="KW-1185">Reference proteome</keyword>
<protein>
    <submittedName>
        <fullName evidence="1">12393_t:CDS:1</fullName>
    </submittedName>
</protein>
<gene>
    <name evidence="1" type="ORF">CPELLU_LOCUS12407</name>
</gene>
<evidence type="ECO:0000313" key="1">
    <source>
        <dbReference type="EMBL" id="CAG8712486.1"/>
    </source>
</evidence>
<sequence>MRWIEHTSIKTSKDSAMKRCLNLELILKLEETEQHQSYQKILQILIEEESTSQELIKAIKEIQQSSKERFDKEETDKQLKFTEIVKGTTRKQDITKILHSVYNQFYKKEKKINNSHIKT</sequence>
<accession>A0A9N9HYV6</accession>
<proteinExistence type="predicted"/>
<reference evidence="1" key="1">
    <citation type="submission" date="2021-06" db="EMBL/GenBank/DDBJ databases">
        <authorList>
            <person name="Kallberg Y."/>
            <person name="Tangrot J."/>
            <person name="Rosling A."/>
        </authorList>
    </citation>
    <scope>NUCLEOTIDE SEQUENCE</scope>
    <source>
        <strain evidence="1">FL966</strain>
    </source>
</reference>
<name>A0A9N9HYV6_9GLOM</name>
<dbReference type="Proteomes" id="UP000789759">
    <property type="component" value="Unassembled WGS sequence"/>
</dbReference>
<comment type="caution">
    <text evidence="1">The sequence shown here is derived from an EMBL/GenBank/DDBJ whole genome shotgun (WGS) entry which is preliminary data.</text>
</comment>
<dbReference type="EMBL" id="CAJVQA010011961">
    <property type="protein sequence ID" value="CAG8712486.1"/>
    <property type="molecule type" value="Genomic_DNA"/>
</dbReference>